<proteinExistence type="predicted"/>
<accession>A0ACB6RUU4</accession>
<dbReference type="Proteomes" id="UP000799754">
    <property type="component" value="Unassembled WGS sequence"/>
</dbReference>
<organism evidence="1 2">
    <name type="scientific">Macroventuria anomochaeta</name>
    <dbReference type="NCBI Taxonomy" id="301207"/>
    <lineage>
        <taxon>Eukaryota</taxon>
        <taxon>Fungi</taxon>
        <taxon>Dikarya</taxon>
        <taxon>Ascomycota</taxon>
        <taxon>Pezizomycotina</taxon>
        <taxon>Dothideomycetes</taxon>
        <taxon>Pleosporomycetidae</taxon>
        <taxon>Pleosporales</taxon>
        <taxon>Pleosporineae</taxon>
        <taxon>Didymellaceae</taxon>
        <taxon>Macroventuria</taxon>
    </lineage>
</organism>
<gene>
    <name evidence="1" type="ORF">BU25DRAFT_460243</name>
</gene>
<dbReference type="EMBL" id="MU006725">
    <property type="protein sequence ID" value="KAF2625513.1"/>
    <property type="molecule type" value="Genomic_DNA"/>
</dbReference>
<protein>
    <submittedName>
        <fullName evidence="1">Uncharacterized protein</fullName>
    </submittedName>
</protein>
<evidence type="ECO:0000313" key="2">
    <source>
        <dbReference type="Proteomes" id="UP000799754"/>
    </source>
</evidence>
<sequence length="188" mass="21597">MGRTATGEWNMGFDVHAARVQVVFASAKSFVSTALQLQEKLRGKLEIPSFFFDRMYLQPSGFCGYDVWLDKNEEVEFYTYWSRFTVKQMYKLQPKRTFTPHISNHHNRVGNWNADFAIHGPQSTRHGWEWYEMGFFACWTQSGSLTLLCFDLPASVSSSSSIWKYLLVHQGCTKPCATAATTLVSTFM</sequence>
<keyword evidence="2" id="KW-1185">Reference proteome</keyword>
<comment type="caution">
    <text evidence="1">The sequence shown here is derived from an EMBL/GenBank/DDBJ whole genome shotgun (WGS) entry which is preliminary data.</text>
</comment>
<name>A0ACB6RUU4_9PLEO</name>
<reference evidence="1" key="1">
    <citation type="journal article" date="2020" name="Stud. Mycol.">
        <title>101 Dothideomycetes genomes: a test case for predicting lifestyles and emergence of pathogens.</title>
        <authorList>
            <person name="Haridas S."/>
            <person name="Albert R."/>
            <person name="Binder M."/>
            <person name="Bloem J."/>
            <person name="Labutti K."/>
            <person name="Salamov A."/>
            <person name="Andreopoulos B."/>
            <person name="Baker S."/>
            <person name="Barry K."/>
            <person name="Bills G."/>
            <person name="Bluhm B."/>
            <person name="Cannon C."/>
            <person name="Castanera R."/>
            <person name="Culley D."/>
            <person name="Daum C."/>
            <person name="Ezra D."/>
            <person name="Gonzalez J."/>
            <person name="Henrissat B."/>
            <person name="Kuo A."/>
            <person name="Liang C."/>
            <person name="Lipzen A."/>
            <person name="Lutzoni F."/>
            <person name="Magnuson J."/>
            <person name="Mondo S."/>
            <person name="Nolan M."/>
            <person name="Ohm R."/>
            <person name="Pangilinan J."/>
            <person name="Park H.-J."/>
            <person name="Ramirez L."/>
            <person name="Alfaro M."/>
            <person name="Sun H."/>
            <person name="Tritt A."/>
            <person name="Yoshinaga Y."/>
            <person name="Zwiers L.-H."/>
            <person name="Turgeon B."/>
            <person name="Goodwin S."/>
            <person name="Spatafora J."/>
            <person name="Crous P."/>
            <person name="Grigoriev I."/>
        </authorList>
    </citation>
    <scope>NUCLEOTIDE SEQUENCE</scope>
    <source>
        <strain evidence="1">CBS 525.71</strain>
    </source>
</reference>
<evidence type="ECO:0000313" key="1">
    <source>
        <dbReference type="EMBL" id="KAF2625513.1"/>
    </source>
</evidence>